<sequence length="110" mass="12605">MSCPFTHKKARYINCLFLPPTICNTDIEQNKELAGAFEEEEALLLMEDILVLPNHPPVVVDLTLDDESDDDWEEELNICLPYKKEKTPDEAKEEELILELCRKSGSTILI</sequence>
<dbReference type="AlphaFoldDB" id="A0AAD1WRF7"/>
<evidence type="ECO:0000313" key="1">
    <source>
        <dbReference type="EMBL" id="CAH2319068.1"/>
    </source>
</evidence>
<dbReference type="Proteomes" id="UP001295444">
    <property type="component" value="Chromosome 10"/>
</dbReference>
<protein>
    <submittedName>
        <fullName evidence="1">Uncharacterized protein</fullName>
    </submittedName>
</protein>
<name>A0AAD1WRF7_PELCU</name>
<dbReference type="Pfam" id="PF17732">
    <property type="entry name" value="DUF5571"/>
    <property type="match status" value="1"/>
</dbReference>
<accession>A0AAD1WRF7</accession>
<dbReference type="InterPro" id="IPR040943">
    <property type="entry name" value="DUF5571"/>
</dbReference>
<evidence type="ECO:0000313" key="2">
    <source>
        <dbReference type="Proteomes" id="UP001295444"/>
    </source>
</evidence>
<gene>
    <name evidence="1" type="ORF">PECUL_23A018970</name>
</gene>
<proteinExistence type="predicted"/>
<dbReference type="EMBL" id="OW240921">
    <property type="protein sequence ID" value="CAH2319068.1"/>
    <property type="molecule type" value="Genomic_DNA"/>
</dbReference>
<reference evidence="1" key="1">
    <citation type="submission" date="2022-03" db="EMBL/GenBank/DDBJ databases">
        <authorList>
            <person name="Alioto T."/>
            <person name="Alioto T."/>
            <person name="Gomez Garrido J."/>
        </authorList>
    </citation>
    <scope>NUCLEOTIDE SEQUENCE</scope>
</reference>
<keyword evidence="2" id="KW-1185">Reference proteome</keyword>
<organism evidence="1 2">
    <name type="scientific">Pelobates cultripes</name>
    <name type="common">Western spadefoot toad</name>
    <dbReference type="NCBI Taxonomy" id="61616"/>
    <lineage>
        <taxon>Eukaryota</taxon>
        <taxon>Metazoa</taxon>
        <taxon>Chordata</taxon>
        <taxon>Craniata</taxon>
        <taxon>Vertebrata</taxon>
        <taxon>Euteleostomi</taxon>
        <taxon>Amphibia</taxon>
        <taxon>Batrachia</taxon>
        <taxon>Anura</taxon>
        <taxon>Pelobatoidea</taxon>
        <taxon>Pelobatidae</taxon>
        <taxon>Pelobates</taxon>
    </lineage>
</organism>